<organism evidence="2">
    <name type="scientific">marine sediment metagenome</name>
    <dbReference type="NCBI Taxonomy" id="412755"/>
    <lineage>
        <taxon>unclassified sequences</taxon>
        <taxon>metagenomes</taxon>
        <taxon>ecological metagenomes</taxon>
    </lineage>
</organism>
<dbReference type="Gene3D" id="3.30.70.1290">
    <property type="entry name" value="Transposase IS200-like"/>
    <property type="match status" value="1"/>
</dbReference>
<dbReference type="SUPFAM" id="SSF143422">
    <property type="entry name" value="Transposase IS200-like"/>
    <property type="match status" value="1"/>
</dbReference>
<feature type="domain" description="Transposase IS200-like" evidence="1">
    <location>
        <begin position="9"/>
        <end position="113"/>
    </location>
</feature>
<comment type="caution">
    <text evidence="2">The sequence shown here is derived from an EMBL/GenBank/DDBJ whole genome shotgun (WGS) entry which is preliminary data.</text>
</comment>
<dbReference type="PANTHER" id="PTHR34322">
    <property type="entry name" value="TRANSPOSASE, Y1_TNP DOMAIN-CONTAINING"/>
    <property type="match status" value="1"/>
</dbReference>
<dbReference type="InterPro" id="IPR002686">
    <property type="entry name" value="Transposase_17"/>
</dbReference>
<sequence>MPRQARLDAPGTLHHVIVRGIERRQIVNDHRDRSDFVSRMGEIAAETQTLIYAWALLNNHAHILLRSGPSGLPGYMRRLLSGYAISYNLRHRRHGHLFQNRYKSIVCEEDPYFKE</sequence>
<reference evidence="2" key="1">
    <citation type="journal article" date="2014" name="Front. Microbiol.">
        <title>High frequency of phylogenetically diverse reductive dehalogenase-homologous genes in deep subseafloor sedimentary metagenomes.</title>
        <authorList>
            <person name="Kawai M."/>
            <person name="Futagami T."/>
            <person name="Toyoda A."/>
            <person name="Takaki Y."/>
            <person name="Nishi S."/>
            <person name="Hori S."/>
            <person name="Arai W."/>
            <person name="Tsubouchi T."/>
            <person name="Morono Y."/>
            <person name="Uchiyama I."/>
            <person name="Ito T."/>
            <person name="Fujiyama A."/>
            <person name="Inagaki F."/>
            <person name="Takami H."/>
        </authorList>
    </citation>
    <scope>NUCLEOTIDE SEQUENCE</scope>
    <source>
        <strain evidence="2">Expedition CK06-06</strain>
    </source>
</reference>
<gene>
    <name evidence="2" type="ORF">S01H4_60532</name>
</gene>
<dbReference type="PANTHER" id="PTHR34322:SF2">
    <property type="entry name" value="TRANSPOSASE IS200-LIKE DOMAIN-CONTAINING PROTEIN"/>
    <property type="match status" value="1"/>
</dbReference>
<dbReference type="GO" id="GO:0003677">
    <property type="term" value="F:DNA binding"/>
    <property type="evidence" value="ECO:0007669"/>
    <property type="project" value="InterPro"/>
</dbReference>
<protein>
    <recommendedName>
        <fullName evidence="1">Transposase IS200-like domain-containing protein</fullName>
    </recommendedName>
</protein>
<dbReference type="GO" id="GO:0006313">
    <property type="term" value="P:DNA transposition"/>
    <property type="evidence" value="ECO:0007669"/>
    <property type="project" value="InterPro"/>
</dbReference>
<dbReference type="EMBL" id="BART01035714">
    <property type="protein sequence ID" value="GAH16804.1"/>
    <property type="molecule type" value="Genomic_DNA"/>
</dbReference>
<evidence type="ECO:0000259" key="1">
    <source>
        <dbReference type="SMART" id="SM01321"/>
    </source>
</evidence>
<dbReference type="GO" id="GO:0004803">
    <property type="term" value="F:transposase activity"/>
    <property type="evidence" value="ECO:0007669"/>
    <property type="project" value="InterPro"/>
</dbReference>
<evidence type="ECO:0000313" key="2">
    <source>
        <dbReference type="EMBL" id="GAH16804.1"/>
    </source>
</evidence>
<feature type="non-terminal residue" evidence="2">
    <location>
        <position position="115"/>
    </location>
</feature>
<dbReference type="Pfam" id="PF01797">
    <property type="entry name" value="Y1_Tnp"/>
    <property type="match status" value="1"/>
</dbReference>
<dbReference type="SMART" id="SM01321">
    <property type="entry name" value="Y1_Tnp"/>
    <property type="match status" value="1"/>
</dbReference>
<proteinExistence type="predicted"/>
<dbReference type="InterPro" id="IPR036515">
    <property type="entry name" value="Transposase_17_sf"/>
</dbReference>
<dbReference type="AlphaFoldDB" id="X1EI49"/>
<accession>X1EI49</accession>
<name>X1EI49_9ZZZZ</name>